<dbReference type="InterPro" id="IPR029063">
    <property type="entry name" value="SAM-dependent_MTases_sf"/>
</dbReference>
<organism evidence="2 3">
    <name type="scientific">Parenemella sanctibonifatiensis</name>
    <dbReference type="NCBI Taxonomy" id="2016505"/>
    <lineage>
        <taxon>Bacteria</taxon>
        <taxon>Bacillati</taxon>
        <taxon>Actinomycetota</taxon>
        <taxon>Actinomycetes</taxon>
        <taxon>Propionibacteriales</taxon>
        <taxon>Propionibacteriaceae</taxon>
        <taxon>Parenemella</taxon>
    </lineage>
</organism>
<evidence type="ECO:0000313" key="2">
    <source>
        <dbReference type="EMBL" id="OYN92342.1"/>
    </source>
</evidence>
<gene>
    <name evidence="2" type="ORF">CGZ91_02235</name>
</gene>
<dbReference type="Pfam" id="PF08241">
    <property type="entry name" value="Methyltransf_11"/>
    <property type="match status" value="1"/>
</dbReference>
<dbReference type="SUPFAM" id="SSF53335">
    <property type="entry name" value="S-adenosyl-L-methionine-dependent methyltransferases"/>
    <property type="match status" value="1"/>
</dbReference>
<accession>A0A255ESC0</accession>
<comment type="caution">
    <text evidence="2">The sequence shown here is derived from an EMBL/GenBank/DDBJ whole genome shotgun (WGS) entry which is preliminary data.</text>
</comment>
<evidence type="ECO:0000259" key="1">
    <source>
        <dbReference type="Pfam" id="PF08241"/>
    </source>
</evidence>
<keyword evidence="2" id="KW-0808">Transferase</keyword>
<dbReference type="GO" id="GO:0008757">
    <property type="term" value="F:S-adenosylmethionine-dependent methyltransferase activity"/>
    <property type="evidence" value="ECO:0007669"/>
    <property type="project" value="InterPro"/>
</dbReference>
<protein>
    <submittedName>
        <fullName evidence="2">SAM-dependent methyltransferase</fullName>
    </submittedName>
</protein>
<dbReference type="AlphaFoldDB" id="A0A255ESC0"/>
<evidence type="ECO:0000313" key="3">
    <source>
        <dbReference type="Proteomes" id="UP000216300"/>
    </source>
</evidence>
<keyword evidence="2" id="KW-0489">Methyltransferase</keyword>
<feature type="domain" description="Methyltransferase type 11" evidence="1">
    <location>
        <begin position="56"/>
        <end position="95"/>
    </location>
</feature>
<dbReference type="CDD" id="cd02440">
    <property type="entry name" value="AdoMet_MTases"/>
    <property type="match status" value="1"/>
</dbReference>
<name>A0A255ESC0_9ACTN</name>
<dbReference type="Proteomes" id="UP000216300">
    <property type="component" value="Unassembled WGS sequence"/>
</dbReference>
<reference evidence="2 3" key="1">
    <citation type="submission" date="2017-07" db="EMBL/GenBank/DDBJ databases">
        <title>Draft whole genome sequences of clinical Proprionibacteriaceae strains.</title>
        <authorList>
            <person name="Bernier A.-M."/>
            <person name="Bernard K."/>
            <person name="Domingo M.-C."/>
        </authorList>
    </citation>
    <scope>NUCLEOTIDE SEQUENCE [LARGE SCALE GENOMIC DNA]</scope>
    <source>
        <strain evidence="2 3">NML 150081</strain>
    </source>
</reference>
<dbReference type="InterPro" id="IPR013216">
    <property type="entry name" value="Methyltransf_11"/>
</dbReference>
<sequence>MNSSSPAPRLRPRPQEIIERDDRFISASDARTYFSTEDTWHPLDRLVCDQARGRVLDIGCGADRHSLALRERGLEVTALEPSPGAAQVCRDRGVTVIGSAVEDLTVGGWDSLVLLGNNLALLGSPMTAVSTLRSLADHAAPGAVLLGLGTQPYATTDPLHLAYHERNRAAGRPGGQLRIRVRHRELATGWFNYWFMAVDEVTRAVDQTPWRLVDVTASGAAYLVHLELGR</sequence>
<keyword evidence="3" id="KW-1185">Reference proteome</keyword>
<dbReference type="GO" id="GO:0032259">
    <property type="term" value="P:methylation"/>
    <property type="evidence" value="ECO:0007669"/>
    <property type="project" value="UniProtKB-KW"/>
</dbReference>
<proteinExistence type="predicted"/>
<dbReference type="Gene3D" id="3.40.50.150">
    <property type="entry name" value="Vaccinia Virus protein VP39"/>
    <property type="match status" value="1"/>
</dbReference>
<dbReference type="EMBL" id="NMVJ01000001">
    <property type="protein sequence ID" value="OYN92342.1"/>
    <property type="molecule type" value="Genomic_DNA"/>
</dbReference>